<dbReference type="InterPro" id="IPR016181">
    <property type="entry name" value="Acyl_CoA_acyltransferase"/>
</dbReference>
<dbReference type="InterPro" id="IPR050832">
    <property type="entry name" value="Bact_Acetyltransf"/>
</dbReference>
<dbReference type="GO" id="GO:0005840">
    <property type="term" value="C:ribosome"/>
    <property type="evidence" value="ECO:0007669"/>
    <property type="project" value="UniProtKB-KW"/>
</dbReference>
<dbReference type="Proteomes" id="UP000182489">
    <property type="component" value="Unassembled WGS sequence"/>
</dbReference>
<accession>A0AB38C6I0</accession>
<dbReference type="GO" id="GO:0016747">
    <property type="term" value="F:acyltransferase activity, transferring groups other than amino-acyl groups"/>
    <property type="evidence" value="ECO:0007669"/>
    <property type="project" value="InterPro"/>
</dbReference>
<evidence type="ECO:0000313" key="5">
    <source>
        <dbReference type="Proteomes" id="UP000182489"/>
    </source>
</evidence>
<evidence type="ECO:0000256" key="2">
    <source>
        <dbReference type="ARBA" id="ARBA00023315"/>
    </source>
</evidence>
<comment type="caution">
    <text evidence="4">The sequence shown here is derived from an EMBL/GenBank/DDBJ whole genome shotgun (WGS) entry which is preliminary data.</text>
</comment>
<gene>
    <name evidence="4" type="ORF">SAMN03097694_0910</name>
</gene>
<keyword evidence="1" id="KW-0808">Transferase</keyword>
<keyword evidence="4" id="KW-0687">Ribonucleoprotein</keyword>
<dbReference type="CDD" id="cd04301">
    <property type="entry name" value="NAT_SF"/>
    <property type="match status" value="1"/>
</dbReference>
<organism evidence="4 5">
    <name type="scientific">Janthinobacterium lividum</name>
    <dbReference type="NCBI Taxonomy" id="29581"/>
    <lineage>
        <taxon>Bacteria</taxon>
        <taxon>Pseudomonadati</taxon>
        <taxon>Pseudomonadota</taxon>
        <taxon>Betaproteobacteria</taxon>
        <taxon>Burkholderiales</taxon>
        <taxon>Oxalobacteraceae</taxon>
        <taxon>Janthinobacterium</taxon>
    </lineage>
</organism>
<evidence type="ECO:0000259" key="3">
    <source>
        <dbReference type="PROSITE" id="PS51186"/>
    </source>
</evidence>
<evidence type="ECO:0000313" key="4">
    <source>
        <dbReference type="EMBL" id="SFX14635.1"/>
    </source>
</evidence>
<keyword evidence="2" id="KW-0012">Acyltransferase</keyword>
<protein>
    <submittedName>
        <fullName evidence="4">Ribosomal protein S18 acetylase RimI</fullName>
    </submittedName>
</protein>
<name>A0AB38C6I0_9BURK</name>
<dbReference type="SUPFAM" id="SSF55729">
    <property type="entry name" value="Acyl-CoA N-acyltransferases (Nat)"/>
    <property type="match status" value="1"/>
</dbReference>
<dbReference type="AlphaFoldDB" id="A0AB38C6I0"/>
<dbReference type="PROSITE" id="PS51186">
    <property type="entry name" value="GNAT"/>
    <property type="match status" value="1"/>
</dbReference>
<reference evidence="4 5" key="1">
    <citation type="submission" date="2016-11" db="EMBL/GenBank/DDBJ databases">
        <authorList>
            <person name="Varghese N."/>
            <person name="Submissions S."/>
        </authorList>
    </citation>
    <scope>NUCLEOTIDE SEQUENCE [LARGE SCALE GENOMIC DNA]</scope>
    <source>
        <strain evidence="4 5">NFR18</strain>
    </source>
</reference>
<dbReference type="EMBL" id="FPKH01000001">
    <property type="protein sequence ID" value="SFX14635.1"/>
    <property type="molecule type" value="Genomic_DNA"/>
</dbReference>
<dbReference type="InterPro" id="IPR000182">
    <property type="entry name" value="GNAT_dom"/>
</dbReference>
<dbReference type="PANTHER" id="PTHR43877">
    <property type="entry name" value="AMINOALKYLPHOSPHONATE N-ACETYLTRANSFERASE-RELATED-RELATED"/>
    <property type="match status" value="1"/>
</dbReference>
<feature type="domain" description="N-acetyltransferase" evidence="3">
    <location>
        <begin position="13"/>
        <end position="183"/>
    </location>
</feature>
<keyword evidence="4" id="KW-0689">Ribosomal protein</keyword>
<proteinExistence type="predicted"/>
<dbReference type="Pfam" id="PF00583">
    <property type="entry name" value="Acetyltransf_1"/>
    <property type="match status" value="1"/>
</dbReference>
<dbReference type="Gene3D" id="3.40.630.30">
    <property type="match status" value="1"/>
</dbReference>
<sequence length="183" mass="20015">MPSDMNADTDNTITIRPCAKGDEHALALVGQATFLEAFAGILDGADVIAHCQRQHDVQLYRDWLALPAMRLWLAEATPGGAPVGYLVLSPAGLPVADPRPNDLEIKRIYLLHRFQGQRVGQRLMQAAVEQARASGAGRVLLGVYAENHDALAFYARCGFAQLGRRTFRVGRTDYQDVILGMSL</sequence>
<evidence type="ECO:0000256" key="1">
    <source>
        <dbReference type="ARBA" id="ARBA00022679"/>
    </source>
</evidence>